<name>A0A2T0BKQ1_9CLOT</name>
<dbReference type="SUPFAM" id="SSF46689">
    <property type="entry name" value="Homeodomain-like"/>
    <property type="match status" value="1"/>
</dbReference>
<keyword evidence="3" id="KW-0812">Transmembrane</keyword>
<dbReference type="PANTHER" id="PTHR43479">
    <property type="entry name" value="ACREF/ENVCD OPERON REPRESSOR-RELATED"/>
    <property type="match status" value="1"/>
</dbReference>
<protein>
    <submittedName>
        <fullName evidence="5">Putative HTH-type transcriptional regulator YvdT</fullName>
    </submittedName>
</protein>
<evidence type="ECO:0000313" key="5">
    <source>
        <dbReference type="EMBL" id="PRR84478.1"/>
    </source>
</evidence>
<organism evidence="5 6">
    <name type="scientific">Clostridium luticellarii</name>
    <dbReference type="NCBI Taxonomy" id="1691940"/>
    <lineage>
        <taxon>Bacteria</taxon>
        <taxon>Bacillati</taxon>
        <taxon>Bacillota</taxon>
        <taxon>Clostridia</taxon>
        <taxon>Eubacteriales</taxon>
        <taxon>Clostridiaceae</taxon>
        <taxon>Clostridium</taxon>
    </lineage>
</organism>
<sequence length="198" mass="23473">MKKKAEYKSAIRSRKLIRQAFVELMQEKDLEKITVTDIVTRADINRGTFYAHYQDKRAVIEQIENEIIGKMMEFLGEFQYKKFFQNPLPLLLKISRYLEKDLEFYRILINARGSEQFLEKLKSIFTKYLKNDSDIPEKIKKSSDFIIRINFFAGGIINLYQVWFRNELNCSLNEISLEISKLVISNSTLFFKEKIGEV</sequence>
<evidence type="ECO:0000259" key="4">
    <source>
        <dbReference type="PROSITE" id="PS50977"/>
    </source>
</evidence>
<evidence type="ECO:0000256" key="3">
    <source>
        <dbReference type="SAM" id="Phobius"/>
    </source>
</evidence>
<keyword evidence="6" id="KW-1185">Reference proteome</keyword>
<keyword evidence="3" id="KW-0472">Membrane</keyword>
<feature type="domain" description="HTH tetR-type" evidence="4">
    <location>
        <begin position="11"/>
        <end position="71"/>
    </location>
</feature>
<dbReference type="Gene3D" id="1.10.357.10">
    <property type="entry name" value="Tetracycline Repressor, domain 2"/>
    <property type="match status" value="1"/>
</dbReference>
<dbReference type="InterPro" id="IPR050624">
    <property type="entry name" value="HTH-type_Tx_Regulator"/>
</dbReference>
<evidence type="ECO:0000256" key="1">
    <source>
        <dbReference type="ARBA" id="ARBA00023125"/>
    </source>
</evidence>
<dbReference type="EMBL" id="PVXP01000037">
    <property type="protein sequence ID" value="PRR84478.1"/>
    <property type="molecule type" value="Genomic_DNA"/>
</dbReference>
<comment type="caution">
    <text evidence="5">The sequence shown here is derived from an EMBL/GenBank/DDBJ whole genome shotgun (WGS) entry which is preliminary data.</text>
</comment>
<feature type="transmembrane region" description="Helical" evidence="3">
    <location>
        <begin position="145"/>
        <end position="164"/>
    </location>
</feature>
<gene>
    <name evidence="5" type="primary">yvdT_2</name>
    <name evidence="5" type="ORF">CLLU_24060</name>
</gene>
<dbReference type="RefSeq" id="WP_106010020.1">
    <property type="nucleotide sequence ID" value="NZ_JALCPJ010000047.1"/>
</dbReference>
<dbReference type="OrthoDB" id="9810250at2"/>
<dbReference type="GO" id="GO:0003677">
    <property type="term" value="F:DNA binding"/>
    <property type="evidence" value="ECO:0007669"/>
    <property type="project" value="UniProtKB-UniRule"/>
</dbReference>
<dbReference type="Pfam" id="PF14278">
    <property type="entry name" value="TetR_C_8"/>
    <property type="match status" value="1"/>
</dbReference>
<dbReference type="InterPro" id="IPR001647">
    <property type="entry name" value="HTH_TetR"/>
</dbReference>
<dbReference type="AlphaFoldDB" id="A0A2T0BKQ1"/>
<reference evidence="5 6" key="1">
    <citation type="submission" date="2018-03" db="EMBL/GenBank/DDBJ databases">
        <title>Genome sequence of Clostridium luticellarii DSM 29923.</title>
        <authorList>
            <person name="Poehlein A."/>
            <person name="Daniel R."/>
        </authorList>
    </citation>
    <scope>NUCLEOTIDE SEQUENCE [LARGE SCALE GENOMIC DNA]</scope>
    <source>
        <strain evidence="5 6">DSM 29923</strain>
    </source>
</reference>
<keyword evidence="3" id="KW-1133">Transmembrane helix</keyword>
<dbReference type="InterPro" id="IPR039532">
    <property type="entry name" value="TetR_C_Firmicutes"/>
</dbReference>
<dbReference type="InterPro" id="IPR009057">
    <property type="entry name" value="Homeodomain-like_sf"/>
</dbReference>
<feature type="DNA-binding region" description="H-T-H motif" evidence="2">
    <location>
        <begin position="34"/>
        <end position="53"/>
    </location>
</feature>
<keyword evidence="1 2" id="KW-0238">DNA-binding</keyword>
<proteinExistence type="predicted"/>
<evidence type="ECO:0000313" key="6">
    <source>
        <dbReference type="Proteomes" id="UP000237798"/>
    </source>
</evidence>
<dbReference type="Proteomes" id="UP000237798">
    <property type="component" value="Unassembled WGS sequence"/>
</dbReference>
<dbReference type="PROSITE" id="PS50977">
    <property type="entry name" value="HTH_TETR_2"/>
    <property type="match status" value="1"/>
</dbReference>
<accession>A0A2T0BKQ1</accession>
<dbReference type="Pfam" id="PF00440">
    <property type="entry name" value="TetR_N"/>
    <property type="match status" value="1"/>
</dbReference>
<dbReference type="PANTHER" id="PTHR43479:SF7">
    <property type="entry name" value="TETR-FAMILY TRANSCRIPTIONAL REGULATOR"/>
    <property type="match status" value="1"/>
</dbReference>
<evidence type="ECO:0000256" key="2">
    <source>
        <dbReference type="PROSITE-ProRule" id="PRU00335"/>
    </source>
</evidence>